<dbReference type="Proteomes" id="UP001476798">
    <property type="component" value="Unassembled WGS sequence"/>
</dbReference>
<dbReference type="EMBL" id="JAHRIO010080355">
    <property type="protein sequence ID" value="MEQ2184410.1"/>
    <property type="molecule type" value="Genomic_DNA"/>
</dbReference>
<comment type="caution">
    <text evidence="2">The sequence shown here is derived from an EMBL/GenBank/DDBJ whole genome shotgun (WGS) entry which is preliminary data.</text>
</comment>
<feature type="non-terminal residue" evidence="2">
    <location>
        <position position="1"/>
    </location>
</feature>
<evidence type="ECO:0000256" key="1">
    <source>
        <dbReference type="SAM" id="SignalP"/>
    </source>
</evidence>
<keyword evidence="3" id="KW-1185">Reference proteome</keyword>
<feature type="signal peptide" evidence="1">
    <location>
        <begin position="1"/>
        <end position="21"/>
    </location>
</feature>
<sequence length="66" mass="7318">FILLACCFRCVFWGCVDNGMCYNHTACVSARLLPQRFGTFMCAFGVSYNGELEDSLARSGRAFTSC</sequence>
<name>A0ABV0PLM8_9TELE</name>
<protein>
    <recommendedName>
        <fullName evidence="4">Secreted protein</fullName>
    </recommendedName>
</protein>
<evidence type="ECO:0000313" key="2">
    <source>
        <dbReference type="EMBL" id="MEQ2184410.1"/>
    </source>
</evidence>
<evidence type="ECO:0000313" key="3">
    <source>
        <dbReference type="Proteomes" id="UP001476798"/>
    </source>
</evidence>
<feature type="chain" id="PRO_5045531724" description="Secreted protein" evidence="1">
    <location>
        <begin position="22"/>
        <end position="66"/>
    </location>
</feature>
<evidence type="ECO:0008006" key="4">
    <source>
        <dbReference type="Google" id="ProtNLM"/>
    </source>
</evidence>
<organism evidence="2 3">
    <name type="scientific">Goodea atripinnis</name>
    <dbReference type="NCBI Taxonomy" id="208336"/>
    <lineage>
        <taxon>Eukaryota</taxon>
        <taxon>Metazoa</taxon>
        <taxon>Chordata</taxon>
        <taxon>Craniata</taxon>
        <taxon>Vertebrata</taxon>
        <taxon>Euteleostomi</taxon>
        <taxon>Actinopterygii</taxon>
        <taxon>Neopterygii</taxon>
        <taxon>Teleostei</taxon>
        <taxon>Neoteleostei</taxon>
        <taxon>Acanthomorphata</taxon>
        <taxon>Ovalentaria</taxon>
        <taxon>Atherinomorphae</taxon>
        <taxon>Cyprinodontiformes</taxon>
        <taxon>Goodeidae</taxon>
        <taxon>Goodea</taxon>
    </lineage>
</organism>
<accession>A0ABV0PLM8</accession>
<gene>
    <name evidence="2" type="ORF">GOODEAATRI_007640</name>
</gene>
<proteinExistence type="predicted"/>
<reference evidence="2 3" key="1">
    <citation type="submission" date="2021-06" db="EMBL/GenBank/DDBJ databases">
        <authorList>
            <person name="Palmer J.M."/>
        </authorList>
    </citation>
    <scope>NUCLEOTIDE SEQUENCE [LARGE SCALE GENOMIC DNA]</scope>
    <source>
        <strain evidence="2 3">GA_2019</strain>
        <tissue evidence="2">Muscle</tissue>
    </source>
</reference>
<keyword evidence="1" id="KW-0732">Signal</keyword>